<feature type="domain" description="GST C-terminal" evidence="4">
    <location>
        <begin position="92"/>
        <end position="218"/>
    </location>
</feature>
<dbReference type="InterPro" id="IPR004046">
    <property type="entry name" value="GST_C"/>
</dbReference>
<dbReference type="SUPFAM" id="SSF52833">
    <property type="entry name" value="Thioredoxin-like"/>
    <property type="match status" value="1"/>
</dbReference>
<evidence type="ECO:0000259" key="4">
    <source>
        <dbReference type="PROSITE" id="PS50405"/>
    </source>
</evidence>
<dbReference type="CDD" id="cd03048">
    <property type="entry name" value="GST_N_Ure2p_like"/>
    <property type="match status" value="1"/>
</dbReference>
<dbReference type="InterPro" id="IPR040079">
    <property type="entry name" value="Glutathione_S-Trfase"/>
</dbReference>
<proteinExistence type="inferred from homology"/>
<dbReference type="Gene3D" id="3.40.30.10">
    <property type="entry name" value="Glutaredoxin"/>
    <property type="match status" value="1"/>
</dbReference>
<evidence type="ECO:0000313" key="6">
    <source>
        <dbReference type="Proteomes" id="UP001497522"/>
    </source>
</evidence>
<evidence type="ECO:0000256" key="2">
    <source>
        <dbReference type="RuleBase" id="RU003494"/>
    </source>
</evidence>
<dbReference type="PANTHER" id="PTHR44051">
    <property type="entry name" value="GLUTATHIONE S-TRANSFERASE-RELATED"/>
    <property type="match status" value="1"/>
</dbReference>
<protein>
    <recommendedName>
        <fullName evidence="7">Glutathione S-transferase</fullName>
    </recommendedName>
</protein>
<dbReference type="InterPro" id="IPR004045">
    <property type="entry name" value="Glutathione_S-Trfase_N"/>
</dbReference>
<dbReference type="PROSITE" id="PS50405">
    <property type="entry name" value="GST_CTER"/>
    <property type="match status" value="1"/>
</dbReference>
<gene>
    <name evidence="5" type="ORF">CSSPJE1EN2_LOCUS11420</name>
</gene>
<dbReference type="SUPFAM" id="SSF47616">
    <property type="entry name" value="GST C-terminal domain-like"/>
    <property type="match status" value="1"/>
</dbReference>
<dbReference type="SFLD" id="SFLDG00358">
    <property type="entry name" value="Main_(cytGST)"/>
    <property type="match status" value="1"/>
</dbReference>
<sequence>MSSKIQLYTLGTPNGMKIAIALEEMELEYDVHVIDIGKNDQFTPEFIAINPNSKIPAIVDPDGPDGKPLTVFESGAILLYLADKTGKFLSHDLTLKWETIQWLFFQMAGVGPMFGQFGHFFKTAKEKCKDPYPVERYATEVKRLLGVLEKRLEGREYLIDGGYSIADMATMPWVYTLDKFYHGEEKLEVASFTKVVAWKERCLARPATARGMKVASII</sequence>
<feature type="domain" description="GST N-terminal" evidence="3">
    <location>
        <begin position="2"/>
        <end position="89"/>
    </location>
</feature>
<dbReference type="InterPro" id="IPR010987">
    <property type="entry name" value="Glutathione-S-Trfase_C-like"/>
</dbReference>
<accession>A0ABP1B1P1</accession>
<dbReference type="InterPro" id="IPR036249">
    <property type="entry name" value="Thioredoxin-like_sf"/>
</dbReference>
<reference evidence="5" key="1">
    <citation type="submission" date="2024-03" db="EMBL/GenBank/DDBJ databases">
        <authorList>
            <consortium name="ELIXIR-Norway"/>
            <consortium name="Elixir Norway"/>
        </authorList>
    </citation>
    <scope>NUCLEOTIDE SEQUENCE</scope>
</reference>
<dbReference type="Gene3D" id="1.20.1050.10">
    <property type="match status" value="1"/>
</dbReference>
<keyword evidence="6" id="KW-1185">Reference proteome</keyword>
<dbReference type="Pfam" id="PF00043">
    <property type="entry name" value="GST_C"/>
    <property type="match status" value="1"/>
</dbReference>
<dbReference type="EMBL" id="OZ023719">
    <property type="protein sequence ID" value="CAK9868461.1"/>
    <property type="molecule type" value="Genomic_DNA"/>
</dbReference>
<evidence type="ECO:0000313" key="5">
    <source>
        <dbReference type="EMBL" id="CAK9868461.1"/>
    </source>
</evidence>
<name>A0ABP1B1P1_9BRYO</name>
<evidence type="ECO:0000259" key="3">
    <source>
        <dbReference type="PROSITE" id="PS50404"/>
    </source>
</evidence>
<dbReference type="InterPro" id="IPR036282">
    <property type="entry name" value="Glutathione-S-Trfase_C_sf"/>
</dbReference>
<evidence type="ECO:0000256" key="1">
    <source>
        <dbReference type="ARBA" id="ARBA00007409"/>
    </source>
</evidence>
<dbReference type="SFLD" id="SFLDS00019">
    <property type="entry name" value="Glutathione_Transferase_(cytos"/>
    <property type="match status" value="1"/>
</dbReference>
<dbReference type="SFLD" id="SFLDG01151">
    <property type="entry name" value="Main.2:_Nu-like"/>
    <property type="match status" value="1"/>
</dbReference>
<evidence type="ECO:0008006" key="7">
    <source>
        <dbReference type="Google" id="ProtNLM"/>
    </source>
</evidence>
<organism evidence="5 6">
    <name type="scientific">Sphagnum jensenii</name>
    <dbReference type="NCBI Taxonomy" id="128206"/>
    <lineage>
        <taxon>Eukaryota</taxon>
        <taxon>Viridiplantae</taxon>
        <taxon>Streptophyta</taxon>
        <taxon>Embryophyta</taxon>
        <taxon>Bryophyta</taxon>
        <taxon>Sphagnophytina</taxon>
        <taxon>Sphagnopsida</taxon>
        <taxon>Sphagnales</taxon>
        <taxon>Sphagnaceae</taxon>
        <taxon>Sphagnum</taxon>
    </lineage>
</organism>
<dbReference type="Pfam" id="PF02798">
    <property type="entry name" value="GST_N"/>
    <property type="match status" value="1"/>
</dbReference>
<dbReference type="Proteomes" id="UP001497522">
    <property type="component" value="Chromosome 18"/>
</dbReference>
<dbReference type="PANTHER" id="PTHR44051:SF8">
    <property type="entry name" value="GLUTATHIONE S-TRANSFERASE GSTA"/>
    <property type="match status" value="1"/>
</dbReference>
<dbReference type="PROSITE" id="PS50404">
    <property type="entry name" value="GST_NTER"/>
    <property type="match status" value="1"/>
</dbReference>
<comment type="similarity">
    <text evidence="1 2">Belongs to the GST superfamily.</text>
</comment>